<protein>
    <submittedName>
        <fullName evidence="2">Uncharacterized protein</fullName>
    </submittedName>
</protein>
<dbReference type="Proteomes" id="UP001054837">
    <property type="component" value="Unassembled WGS sequence"/>
</dbReference>
<dbReference type="EMBL" id="BPLQ01012029">
    <property type="protein sequence ID" value="GIY62062.1"/>
    <property type="molecule type" value="Genomic_DNA"/>
</dbReference>
<proteinExistence type="predicted"/>
<accession>A0AAV4UVE9</accession>
<evidence type="ECO:0000256" key="1">
    <source>
        <dbReference type="SAM" id="MobiDB-lite"/>
    </source>
</evidence>
<feature type="compositionally biased region" description="Basic and acidic residues" evidence="1">
    <location>
        <begin position="14"/>
        <end position="24"/>
    </location>
</feature>
<evidence type="ECO:0000313" key="2">
    <source>
        <dbReference type="EMBL" id="GIY62062.1"/>
    </source>
</evidence>
<feature type="region of interest" description="Disordered" evidence="1">
    <location>
        <begin position="61"/>
        <end position="84"/>
    </location>
</feature>
<dbReference type="AlphaFoldDB" id="A0AAV4UVE9"/>
<evidence type="ECO:0000313" key="3">
    <source>
        <dbReference type="Proteomes" id="UP001054837"/>
    </source>
</evidence>
<feature type="region of interest" description="Disordered" evidence="1">
    <location>
        <begin position="1"/>
        <end position="32"/>
    </location>
</feature>
<name>A0AAV4UVE9_9ARAC</name>
<organism evidence="2 3">
    <name type="scientific">Caerostris darwini</name>
    <dbReference type="NCBI Taxonomy" id="1538125"/>
    <lineage>
        <taxon>Eukaryota</taxon>
        <taxon>Metazoa</taxon>
        <taxon>Ecdysozoa</taxon>
        <taxon>Arthropoda</taxon>
        <taxon>Chelicerata</taxon>
        <taxon>Arachnida</taxon>
        <taxon>Araneae</taxon>
        <taxon>Araneomorphae</taxon>
        <taxon>Entelegynae</taxon>
        <taxon>Araneoidea</taxon>
        <taxon>Araneidae</taxon>
        <taxon>Caerostris</taxon>
    </lineage>
</organism>
<reference evidence="2 3" key="1">
    <citation type="submission" date="2021-06" db="EMBL/GenBank/DDBJ databases">
        <title>Caerostris darwini draft genome.</title>
        <authorList>
            <person name="Kono N."/>
            <person name="Arakawa K."/>
        </authorList>
    </citation>
    <scope>NUCLEOTIDE SEQUENCE [LARGE SCALE GENOMIC DNA]</scope>
</reference>
<comment type="caution">
    <text evidence="2">The sequence shown here is derived from an EMBL/GenBank/DDBJ whole genome shotgun (WGS) entry which is preliminary data.</text>
</comment>
<gene>
    <name evidence="2" type="ORF">CDAR_49221</name>
</gene>
<sequence length="84" mass="9414">MGTLEVTGIGIGREGPREGDREGQKTNGQTSREMVFTQNVIAYKLEEQMCLKTLLHGEEGRWRFADGSKRNGKENKISSGELRD</sequence>
<keyword evidence="3" id="KW-1185">Reference proteome</keyword>